<dbReference type="Proteomes" id="UP000018211">
    <property type="component" value="Unassembled WGS sequence"/>
</dbReference>
<dbReference type="EMBL" id="CAOF01000185">
    <property type="protein sequence ID" value="CCO49749.1"/>
    <property type="molecule type" value="Genomic_DNA"/>
</dbReference>
<gene>
    <name evidence="1" type="ORF">VIBNISOn1_890019</name>
</gene>
<evidence type="ECO:0000313" key="1">
    <source>
        <dbReference type="EMBL" id="CCO49749.1"/>
    </source>
</evidence>
<sequence length="50" mass="5457">MTLSGQLSLDKPGFLCFSVSIFRVEAETARICELSISAVYYVTNLAEVAI</sequence>
<dbReference type="AlphaFoldDB" id="A0AAV2VYN6"/>
<reference evidence="1 2" key="1">
    <citation type="journal article" date="2013" name="ISME J.">
        <title>Comparative genomics of pathogenic lineages of Vibrio nigripulchritudo identifies virulence-associated traits.</title>
        <authorList>
            <person name="Goudenege D."/>
            <person name="Labreuche Y."/>
            <person name="Krin E."/>
            <person name="Ansquer D."/>
            <person name="Mangenot S."/>
            <person name="Calteau A."/>
            <person name="Medigue C."/>
            <person name="Mazel D."/>
            <person name="Polz M.F."/>
            <person name="Le Roux F."/>
        </authorList>
    </citation>
    <scope>NUCLEOTIDE SEQUENCE [LARGE SCALE GENOMIC DNA]</scope>
    <source>
        <strain evidence="1 2">SOn1</strain>
    </source>
</reference>
<proteinExistence type="predicted"/>
<accession>A0AAV2VYN6</accession>
<evidence type="ECO:0000313" key="2">
    <source>
        <dbReference type="Proteomes" id="UP000018211"/>
    </source>
</evidence>
<organism evidence="1 2">
    <name type="scientific">Vibrio nigripulchritudo SOn1</name>
    <dbReference type="NCBI Taxonomy" id="1238450"/>
    <lineage>
        <taxon>Bacteria</taxon>
        <taxon>Pseudomonadati</taxon>
        <taxon>Pseudomonadota</taxon>
        <taxon>Gammaproteobacteria</taxon>
        <taxon>Vibrionales</taxon>
        <taxon>Vibrionaceae</taxon>
        <taxon>Vibrio</taxon>
    </lineage>
</organism>
<protein>
    <submittedName>
        <fullName evidence="1">Uncharacterized protein</fullName>
    </submittedName>
</protein>
<comment type="caution">
    <text evidence="1">The sequence shown here is derived from an EMBL/GenBank/DDBJ whole genome shotgun (WGS) entry which is preliminary data.</text>
</comment>
<name>A0AAV2VYN6_9VIBR</name>